<evidence type="ECO:0000313" key="1">
    <source>
        <dbReference type="EMBL" id="GAI80907.1"/>
    </source>
</evidence>
<name>X1RJH6_9ZZZZ</name>
<proteinExistence type="predicted"/>
<protein>
    <submittedName>
        <fullName evidence="1">Uncharacterized protein</fullName>
    </submittedName>
</protein>
<accession>X1RJH6</accession>
<reference evidence="1" key="1">
    <citation type="journal article" date="2014" name="Front. Microbiol.">
        <title>High frequency of phylogenetically diverse reductive dehalogenase-homologous genes in deep subseafloor sedimentary metagenomes.</title>
        <authorList>
            <person name="Kawai M."/>
            <person name="Futagami T."/>
            <person name="Toyoda A."/>
            <person name="Takaki Y."/>
            <person name="Nishi S."/>
            <person name="Hori S."/>
            <person name="Arai W."/>
            <person name="Tsubouchi T."/>
            <person name="Morono Y."/>
            <person name="Uchiyama I."/>
            <person name="Ito T."/>
            <person name="Fujiyama A."/>
            <person name="Inagaki F."/>
            <person name="Takami H."/>
        </authorList>
    </citation>
    <scope>NUCLEOTIDE SEQUENCE</scope>
    <source>
        <strain evidence="1">Expedition CK06-06</strain>
    </source>
</reference>
<dbReference type="AlphaFoldDB" id="X1RJH6"/>
<gene>
    <name evidence="1" type="ORF">S12H4_12034</name>
</gene>
<sequence length="88" mass="9643">MSGSTRGKLKEHFEGIHKNLDWCVHHTGTCLDLIRTQLAFGDEYIAAGNDAEKQEAVLMKNPMYQGIKALGDGISTLDELSGNIYAGF</sequence>
<comment type="caution">
    <text evidence="1">The sequence shown here is derived from an EMBL/GenBank/DDBJ whole genome shotgun (WGS) entry which is preliminary data.</text>
</comment>
<organism evidence="1">
    <name type="scientific">marine sediment metagenome</name>
    <dbReference type="NCBI Taxonomy" id="412755"/>
    <lineage>
        <taxon>unclassified sequences</taxon>
        <taxon>metagenomes</taxon>
        <taxon>ecological metagenomes</taxon>
    </lineage>
</organism>
<dbReference type="EMBL" id="BARW01005575">
    <property type="protein sequence ID" value="GAI80907.1"/>
    <property type="molecule type" value="Genomic_DNA"/>
</dbReference>